<name>E4XNL6_OIKDI</name>
<dbReference type="InParanoid" id="E4XNL6"/>
<evidence type="ECO:0000256" key="1">
    <source>
        <dbReference type="SAM" id="MobiDB-lite"/>
    </source>
</evidence>
<reference evidence="3" key="1">
    <citation type="journal article" date="2010" name="Science">
        <title>Plasticity of animal genome architecture unmasked by rapid evolution of a pelagic tunicate.</title>
        <authorList>
            <person name="Denoeud F."/>
            <person name="Henriet S."/>
            <person name="Mungpakdee S."/>
            <person name="Aury J.M."/>
            <person name="Da Silva C."/>
            <person name="Brinkmann H."/>
            <person name="Mikhaleva J."/>
            <person name="Olsen L.C."/>
            <person name="Jubin C."/>
            <person name="Canestro C."/>
            <person name="Bouquet J.M."/>
            <person name="Danks G."/>
            <person name="Poulain J."/>
            <person name="Campsteijn C."/>
            <person name="Adamski M."/>
            <person name="Cross I."/>
            <person name="Yadetie F."/>
            <person name="Muffato M."/>
            <person name="Louis A."/>
            <person name="Butcher S."/>
            <person name="Tsagkogeorga G."/>
            <person name="Konrad A."/>
            <person name="Singh S."/>
            <person name="Jensen M.F."/>
            <person name="Cong E.H."/>
            <person name="Eikeseth-Otteraa H."/>
            <person name="Noel B."/>
            <person name="Anthouard V."/>
            <person name="Porcel B.M."/>
            <person name="Kachouri-Lafond R."/>
            <person name="Nishino A."/>
            <person name="Ugolini M."/>
            <person name="Chourrout P."/>
            <person name="Nishida H."/>
            <person name="Aasland R."/>
            <person name="Huzurbazar S."/>
            <person name="Westhof E."/>
            <person name="Delsuc F."/>
            <person name="Lehrach H."/>
            <person name="Reinhardt R."/>
            <person name="Weissenbach J."/>
            <person name="Roy S.W."/>
            <person name="Artiguenave F."/>
            <person name="Postlethwait J.H."/>
            <person name="Manak J.R."/>
            <person name="Thompson E.M."/>
            <person name="Jaillon O."/>
            <person name="Du Pasquier L."/>
            <person name="Boudinot P."/>
            <person name="Liberles D.A."/>
            <person name="Volff J.N."/>
            <person name="Philippe H."/>
            <person name="Lenhard B."/>
            <person name="Roest Crollius H."/>
            <person name="Wincker P."/>
            <person name="Chourrout D."/>
        </authorList>
    </citation>
    <scope>NUCLEOTIDE SEQUENCE [LARGE SCALE GENOMIC DNA]</scope>
</reference>
<feature type="region of interest" description="Disordered" evidence="1">
    <location>
        <begin position="94"/>
        <end position="119"/>
    </location>
</feature>
<keyword evidence="4" id="KW-1185">Reference proteome</keyword>
<dbReference type="Proteomes" id="UP000001307">
    <property type="component" value="Unassembled WGS sequence"/>
</dbReference>
<feature type="compositionally biased region" description="Polar residues" evidence="1">
    <location>
        <begin position="94"/>
        <end position="103"/>
    </location>
</feature>
<keyword evidence="2" id="KW-1133">Transmembrane helix</keyword>
<dbReference type="OrthoDB" id="10291725at2759"/>
<protein>
    <submittedName>
        <fullName evidence="3">Uncharacterized protein</fullName>
    </submittedName>
</protein>
<evidence type="ECO:0000313" key="4">
    <source>
        <dbReference type="Proteomes" id="UP000001307"/>
    </source>
</evidence>
<evidence type="ECO:0000313" key="3">
    <source>
        <dbReference type="EMBL" id="CBY11454.1"/>
    </source>
</evidence>
<gene>
    <name evidence="3" type="ORF">GSOID_T00016615001</name>
</gene>
<evidence type="ECO:0000256" key="2">
    <source>
        <dbReference type="SAM" id="Phobius"/>
    </source>
</evidence>
<keyword evidence="2" id="KW-0472">Membrane</keyword>
<feature type="transmembrane region" description="Helical" evidence="2">
    <location>
        <begin position="6"/>
        <end position="27"/>
    </location>
</feature>
<dbReference type="AlphaFoldDB" id="E4XNL6"/>
<accession>E4XNL6</accession>
<organism evidence="3">
    <name type="scientific">Oikopleura dioica</name>
    <name type="common">Tunicate</name>
    <dbReference type="NCBI Taxonomy" id="34765"/>
    <lineage>
        <taxon>Eukaryota</taxon>
        <taxon>Metazoa</taxon>
        <taxon>Chordata</taxon>
        <taxon>Tunicata</taxon>
        <taxon>Appendicularia</taxon>
        <taxon>Copelata</taxon>
        <taxon>Oikopleuridae</taxon>
        <taxon>Oikopleura</taxon>
    </lineage>
</organism>
<dbReference type="EMBL" id="FN653085">
    <property type="protein sequence ID" value="CBY11454.1"/>
    <property type="molecule type" value="Genomic_DNA"/>
</dbReference>
<proteinExistence type="predicted"/>
<sequence length="143" mass="16555">MGILEVFRSKVAYIISVGAFLPAYYYLSSDRFKLKNDYQQEFVTQQFGTQNLSFAESAAVKNVNIAHSMAHQEVEELKKARHNTYRFSHLYGRTYSNSETSTGSEERKDIPLSAPMQDKVDGRIMRSRQRAMERLRSGEEEKE</sequence>
<keyword evidence="2" id="KW-0812">Transmembrane</keyword>